<keyword evidence="2 3" id="KW-0186">Copper</keyword>
<feature type="binding site" evidence="3">
    <location>
        <position position="71"/>
    </location>
    <ligand>
        <name>Cu cation</name>
        <dbReference type="ChEBI" id="CHEBI:23378"/>
    </ligand>
</feature>
<protein>
    <submittedName>
        <fullName evidence="6">SCO family protein</fullName>
    </submittedName>
</protein>
<dbReference type="KEGG" id="paur:FGL86_04915"/>
<gene>
    <name evidence="6" type="ORF">FGL86_04915</name>
</gene>
<name>A0A5B8SP39_9GAMM</name>
<organism evidence="6 7">
    <name type="scientific">Pistricoccus aurantiacus</name>
    <dbReference type="NCBI Taxonomy" id="1883414"/>
    <lineage>
        <taxon>Bacteria</taxon>
        <taxon>Pseudomonadati</taxon>
        <taxon>Pseudomonadota</taxon>
        <taxon>Gammaproteobacteria</taxon>
        <taxon>Oceanospirillales</taxon>
        <taxon>Halomonadaceae</taxon>
        <taxon>Pistricoccus</taxon>
    </lineage>
</organism>
<feature type="domain" description="Thioredoxin" evidence="5">
    <location>
        <begin position="30"/>
        <end position="197"/>
    </location>
</feature>
<feature type="binding site" evidence="3">
    <location>
        <position position="162"/>
    </location>
    <ligand>
        <name>Cu cation</name>
        <dbReference type="ChEBI" id="CHEBI:23378"/>
    </ligand>
</feature>
<reference evidence="6 7" key="1">
    <citation type="submission" date="2019-06" db="EMBL/GenBank/DDBJ databases">
        <title>Genome analyses of bacteria isolated from kimchi.</title>
        <authorList>
            <person name="Lee S."/>
            <person name="Ahn S."/>
            <person name="Roh S."/>
        </authorList>
    </citation>
    <scope>NUCLEOTIDE SEQUENCE [LARGE SCALE GENOMIC DNA]</scope>
    <source>
        <strain evidence="6 7">CBA4606</strain>
    </source>
</reference>
<evidence type="ECO:0000259" key="5">
    <source>
        <dbReference type="PROSITE" id="PS51352"/>
    </source>
</evidence>
<dbReference type="OrthoDB" id="9790194at2"/>
<dbReference type="InterPro" id="IPR013766">
    <property type="entry name" value="Thioredoxin_domain"/>
</dbReference>
<proteinExistence type="inferred from homology"/>
<evidence type="ECO:0000256" key="1">
    <source>
        <dbReference type="ARBA" id="ARBA00010996"/>
    </source>
</evidence>
<dbReference type="Gene3D" id="3.40.30.10">
    <property type="entry name" value="Glutaredoxin"/>
    <property type="match status" value="1"/>
</dbReference>
<dbReference type="PANTHER" id="PTHR12151:SF25">
    <property type="entry name" value="LINALOOL DEHYDRATASE_ISOMERASE DOMAIN-CONTAINING PROTEIN"/>
    <property type="match status" value="1"/>
</dbReference>
<keyword evidence="4" id="KW-1015">Disulfide bond</keyword>
<dbReference type="PROSITE" id="PS51352">
    <property type="entry name" value="THIOREDOXIN_2"/>
    <property type="match status" value="1"/>
</dbReference>
<feature type="disulfide bond" description="Redox-active" evidence="4">
    <location>
        <begin position="71"/>
        <end position="75"/>
    </location>
</feature>
<feature type="binding site" evidence="3">
    <location>
        <position position="75"/>
    </location>
    <ligand>
        <name>Cu cation</name>
        <dbReference type="ChEBI" id="CHEBI:23378"/>
    </ligand>
</feature>
<keyword evidence="7" id="KW-1185">Reference proteome</keyword>
<evidence type="ECO:0000313" key="6">
    <source>
        <dbReference type="EMBL" id="QEA38486.1"/>
    </source>
</evidence>
<dbReference type="AlphaFoldDB" id="A0A5B8SP39"/>
<accession>A0A5B8SP39</accession>
<comment type="similarity">
    <text evidence="1">Belongs to the SCO1/2 family.</text>
</comment>
<dbReference type="PANTHER" id="PTHR12151">
    <property type="entry name" value="ELECTRON TRANSPORT PROTIN SCO1/SENC FAMILY MEMBER"/>
    <property type="match status" value="1"/>
</dbReference>
<evidence type="ECO:0000313" key="7">
    <source>
        <dbReference type="Proteomes" id="UP000321272"/>
    </source>
</evidence>
<dbReference type="InterPro" id="IPR036249">
    <property type="entry name" value="Thioredoxin-like_sf"/>
</dbReference>
<evidence type="ECO:0000256" key="4">
    <source>
        <dbReference type="PIRSR" id="PIRSR603782-2"/>
    </source>
</evidence>
<dbReference type="InterPro" id="IPR003782">
    <property type="entry name" value="SCO1/SenC"/>
</dbReference>
<sequence>MRKGHYIALGLVAVLLLAVSLGLWQFQQRTDPGAEEPPGGEIALPSTQGEFVLSALDEDQLAVLYFGYTYCPDICPLSLSVMRQAMSRLGPERAERIVPVLISVDPARDSLARLEQYVGFFGDDFLGVRGSEEQLNDVAKRYGVVWRKVSSGPADDDYTVDHTSSLFVVDREGEIRQRVLYSPTPQALTAALEMELAEQEGAGNDG</sequence>
<dbReference type="GO" id="GO:0046872">
    <property type="term" value="F:metal ion binding"/>
    <property type="evidence" value="ECO:0007669"/>
    <property type="project" value="UniProtKB-KW"/>
</dbReference>
<keyword evidence="3" id="KW-0479">Metal-binding</keyword>
<dbReference type="Proteomes" id="UP000321272">
    <property type="component" value="Chromosome"/>
</dbReference>
<dbReference type="SUPFAM" id="SSF52833">
    <property type="entry name" value="Thioredoxin-like"/>
    <property type="match status" value="1"/>
</dbReference>
<dbReference type="EMBL" id="CP042382">
    <property type="protein sequence ID" value="QEA38486.1"/>
    <property type="molecule type" value="Genomic_DNA"/>
</dbReference>
<evidence type="ECO:0000256" key="3">
    <source>
        <dbReference type="PIRSR" id="PIRSR603782-1"/>
    </source>
</evidence>
<dbReference type="Pfam" id="PF02630">
    <property type="entry name" value="SCO1-SenC"/>
    <property type="match status" value="1"/>
</dbReference>
<evidence type="ECO:0000256" key="2">
    <source>
        <dbReference type="ARBA" id="ARBA00023008"/>
    </source>
</evidence>
<dbReference type="RefSeq" id="WP_147183551.1">
    <property type="nucleotide sequence ID" value="NZ_CP042382.1"/>
</dbReference>
<dbReference type="CDD" id="cd02968">
    <property type="entry name" value="SCO"/>
    <property type="match status" value="1"/>
</dbReference>